<dbReference type="EMBL" id="QKYT01000426">
    <property type="protein sequence ID" value="RIA85445.1"/>
    <property type="molecule type" value="Genomic_DNA"/>
</dbReference>
<gene>
    <name evidence="1" type="ORF">C1645_830799</name>
</gene>
<sequence length="103" mass="11663">MANITLNCLIIPTGGFTGIPLNNVQPVITISVGNSVRNLHAQIQQQLPHQFRNVPFFLRVYRPGPVKYVAMREGGSISDYFDENITMDVHHVLVEEDVYGYYN</sequence>
<dbReference type="OrthoDB" id="2337369at2759"/>
<evidence type="ECO:0000313" key="1">
    <source>
        <dbReference type="EMBL" id="RIA85445.1"/>
    </source>
</evidence>
<dbReference type="AlphaFoldDB" id="A0A397SMZ6"/>
<dbReference type="Proteomes" id="UP000265703">
    <property type="component" value="Unassembled WGS sequence"/>
</dbReference>
<evidence type="ECO:0000313" key="2">
    <source>
        <dbReference type="Proteomes" id="UP000265703"/>
    </source>
</evidence>
<name>A0A397SMZ6_9GLOM</name>
<reference evidence="1 2" key="1">
    <citation type="submission" date="2018-06" db="EMBL/GenBank/DDBJ databases">
        <title>Comparative genomics reveals the genomic features of Rhizophagus irregularis, R. cerebriforme, R. diaphanum and Gigaspora rosea, and their symbiotic lifestyle signature.</title>
        <authorList>
            <person name="Morin E."/>
            <person name="San Clemente H."/>
            <person name="Chen E.C.H."/>
            <person name="De La Providencia I."/>
            <person name="Hainaut M."/>
            <person name="Kuo A."/>
            <person name="Kohler A."/>
            <person name="Murat C."/>
            <person name="Tang N."/>
            <person name="Roy S."/>
            <person name="Loubradou J."/>
            <person name="Henrissat B."/>
            <person name="Grigoriev I.V."/>
            <person name="Corradi N."/>
            <person name="Roux C."/>
            <person name="Martin F.M."/>
        </authorList>
    </citation>
    <scope>NUCLEOTIDE SEQUENCE [LARGE SCALE GENOMIC DNA]</scope>
    <source>
        <strain evidence="1 2">DAOM 227022</strain>
    </source>
</reference>
<keyword evidence="2" id="KW-1185">Reference proteome</keyword>
<protein>
    <submittedName>
        <fullName evidence="1">Uncharacterized protein</fullName>
    </submittedName>
</protein>
<comment type="caution">
    <text evidence="1">The sequence shown here is derived from an EMBL/GenBank/DDBJ whole genome shotgun (WGS) entry which is preliminary data.</text>
</comment>
<organism evidence="1 2">
    <name type="scientific">Glomus cerebriforme</name>
    <dbReference type="NCBI Taxonomy" id="658196"/>
    <lineage>
        <taxon>Eukaryota</taxon>
        <taxon>Fungi</taxon>
        <taxon>Fungi incertae sedis</taxon>
        <taxon>Mucoromycota</taxon>
        <taxon>Glomeromycotina</taxon>
        <taxon>Glomeromycetes</taxon>
        <taxon>Glomerales</taxon>
        <taxon>Glomeraceae</taxon>
        <taxon>Glomus</taxon>
    </lineage>
</organism>
<proteinExistence type="predicted"/>
<accession>A0A397SMZ6</accession>